<gene>
    <name evidence="6" type="ORF">PENVUL_c066G06811</name>
</gene>
<evidence type="ECO:0000256" key="4">
    <source>
        <dbReference type="ARBA" id="ARBA00023002"/>
    </source>
</evidence>
<dbReference type="InterPro" id="IPR003953">
    <property type="entry name" value="FAD-dep_OxRdtase_2_FAD-bd"/>
</dbReference>
<proteinExistence type="predicted"/>
<dbReference type="InterPro" id="IPR050315">
    <property type="entry name" value="FAD-oxidoreductase_2"/>
</dbReference>
<dbReference type="Pfam" id="PF00890">
    <property type="entry name" value="FAD_binding_2"/>
    <property type="match status" value="1"/>
</dbReference>
<keyword evidence="2" id="KW-0285">Flavoprotein</keyword>
<dbReference type="Gene3D" id="3.50.50.60">
    <property type="entry name" value="FAD/NAD(P)-binding domain"/>
    <property type="match status" value="1"/>
</dbReference>
<dbReference type="PANTHER" id="PTHR43400">
    <property type="entry name" value="FUMARATE REDUCTASE"/>
    <property type="match status" value="1"/>
</dbReference>
<evidence type="ECO:0000256" key="3">
    <source>
        <dbReference type="ARBA" id="ARBA00022827"/>
    </source>
</evidence>
<dbReference type="STRING" id="29845.A0A1V6RCS9"/>
<dbReference type="SUPFAM" id="SSF56425">
    <property type="entry name" value="Succinate dehydrogenase/fumarate reductase flavoprotein, catalytic domain"/>
    <property type="match status" value="1"/>
</dbReference>
<name>A0A1V6RCS9_9EURO</name>
<evidence type="ECO:0000313" key="7">
    <source>
        <dbReference type="Proteomes" id="UP000191518"/>
    </source>
</evidence>
<comment type="cofactor">
    <cofactor evidence="1">
        <name>FAD</name>
        <dbReference type="ChEBI" id="CHEBI:57692"/>
    </cofactor>
</comment>
<evidence type="ECO:0000313" key="6">
    <source>
        <dbReference type="EMBL" id="OQD99016.1"/>
    </source>
</evidence>
<comment type="caution">
    <text evidence="6">The sequence shown here is derived from an EMBL/GenBank/DDBJ whole genome shotgun (WGS) entry which is preliminary data.</text>
</comment>
<evidence type="ECO:0000256" key="1">
    <source>
        <dbReference type="ARBA" id="ARBA00001974"/>
    </source>
</evidence>
<dbReference type="OrthoDB" id="4365720at2759"/>
<dbReference type="AlphaFoldDB" id="A0A1V6RCS9"/>
<evidence type="ECO:0000256" key="2">
    <source>
        <dbReference type="ARBA" id="ARBA00022630"/>
    </source>
</evidence>
<keyword evidence="7" id="KW-1185">Reference proteome</keyword>
<dbReference type="SUPFAM" id="SSF51905">
    <property type="entry name" value="FAD/NAD(P)-binding domain"/>
    <property type="match status" value="1"/>
</dbReference>
<reference evidence="7" key="1">
    <citation type="journal article" date="2017" name="Nat. Microbiol.">
        <title>Global analysis of biosynthetic gene clusters reveals vast potential of secondary metabolite production in Penicillium species.</title>
        <authorList>
            <person name="Nielsen J.C."/>
            <person name="Grijseels S."/>
            <person name="Prigent S."/>
            <person name="Ji B."/>
            <person name="Dainat J."/>
            <person name="Nielsen K.F."/>
            <person name="Frisvad J.C."/>
            <person name="Workman M."/>
            <person name="Nielsen J."/>
        </authorList>
    </citation>
    <scope>NUCLEOTIDE SEQUENCE [LARGE SCALE GENOMIC DNA]</scope>
    <source>
        <strain evidence="7">IBT 29486</strain>
    </source>
</reference>
<feature type="domain" description="FAD-dependent oxidoreductase 2 FAD-binding" evidence="5">
    <location>
        <begin position="84"/>
        <end position="165"/>
    </location>
</feature>
<dbReference type="PANTHER" id="PTHR43400:SF7">
    <property type="entry name" value="FAD-DEPENDENT OXIDOREDUCTASE 2 FAD BINDING DOMAIN-CONTAINING PROTEIN"/>
    <property type="match status" value="1"/>
</dbReference>
<dbReference type="EMBL" id="MDYP01000066">
    <property type="protein sequence ID" value="OQD99016.1"/>
    <property type="molecule type" value="Genomic_DNA"/>
</dbReference>
<dbReference type="InterPro" id="IPR036188">
    <property type="entry name" value="FAD/NAD-bd_sf"/>
</dbReference>
<protein>
    <recommendedName>
        <fullName evidence="5">FAD-dependent oxidoreductase 2 FAD-binding domain-containing protein</fullName>
    </recommendedName>
</protein>
<dbReference type="GO" id="GO:0016491">
    <property type="term" value="F:oxidoreductase activity"/>
    <property type="evidence" value="ECO:0007669"/>
    <property type="project" value="UniProtKB-KW"/>
</dbReference>
<evidence type="ECO:0000259" key="5">
    <source>
        <dbReference type="Pfam" id="PF00890"/>
    </source>
</evidence>
<organism evidence="6 7">
    <name type="scientific">Penicillium vulpinum</name>
    <dbReference type="NCBI Taxonomy" id="29845"/>
    <lineage>
        <taxon>Eukaryota</taxon>
        <taxon>Fungi</taxon>
        <taxon>Dikarya</taxon>
        <taxon>Ascomycota</taxon>
        <taxon>Pezizomycotina</taxon>
        <taxon>Eurotiomycetes</taxon>
        <taxon>Eurotiomycetidae</taxon>
        <taxon>Eurotiales</taxon>
        <taxon>Aspergillaceae</taxon>
        <taxon>Penicillium</taxon>
    </lineage>
</organism>
<keyword evidence="4" id="KW-0560">Oxidoreductase</keyword>
<sequence>MIGGRILGQPRQIAFQVWDAWTVGLMREEYRGEIVRRIEGASLEELAGKCVEVGLVDPGRFVECGREYNASVEDADGQKRWDPAVKDGLGTTGLAIPKSNWALPIDNPPFLAIQVTAGITFTFDGLAVNPETAAVISETNKEIPGLYCVGEILGGIFYDNYPGGSGLTSGTVFGRRAGRPAAERVASSRLEQL</sequence>
<dbReference type="Gene3D" id="3.90.700.10">
    <property type="entry name" value="Succinate dehydrogenase/fumarate reductase flavoprotein, catalytic domain"/>
    <property type="match status" value="1"/>
</dbReference>
<dbReference type="Proteomes" id="UP000191518">
    <property type="component" value="Unassembled WGS sequence"/>
</dbReference>
<dbReference type="InterPro" id="IPR027477">
    <property type="entry name" value="Succ_DH/fumarate_Rdtase_cat_sf"/>
</dbReference>
<keyword evidence="3" id="KW-0274">FAD</keyword>
<accession>A0A1V6RCS9</accession>